<organism evidence="4 5">
    <name type="scientific">Enterococcus ratti</name>
    <dbReference type="NCBI Taxonomy" id="150033"/>
    <lineage>
        <taxon>Bacteria</taxon>
        <taxon>Bacillati</taxon>
        <taxon>Bacillota</taxon>
        <taxon>Bacilli</taxon>
        <taxon>Lactobacillales</taxon>
        <taxon>Enterococcaceae</taxon>
        <taxon>Enterococcus</taxon>
    </lineage>
</organism>
<dbReference type="GO" id="GO:0016887">
    <property type="term" value="F:ATP hydrolysis activity"/>
    <property type="evidence" value="ECO:0007669"/>
    <property type="project" value="InterPro"/>
</dbReference>
<dbReference type="PROSITE" id="PS00211">
    <property type="entry name" value="ABC_TRANSPORTER_1"/>
    <property type="match status" value="1"/>
</dbReference>
<proteinExistence type="predicted"/>
<dbReference type="PANTHER" id="PTHR24220">
    <property type="entry name" value="IMPORT ATP-BINDING PROTEIN"/>
    <property type="match status" value="1"/>
</dbReference>
<comment type="caution">
    <text evidence="4">The sequence shown here is derived from an EMBL/GenBank/DDBJ whole genome shotgun (WGS) entry which is preliminary data.</text>
</comment>
<dbReference type="InterPro" id="IPR003439">
    <property type="entry name" value="ABC_transporter-like_ATP-bd"/>
</dbReference>
<feature type="domain" description="ABC transporter" evidence="3">
    <location>
        <begin position="2"/>
        <end position="211"/>
    </location>
</feature>
<keyword evidence="1" id="KW-0547">Nucleotide-binding</keyword>
<dbReference type="EMBL" id="JXLB01000005">
    <property type="protein sequence ID" value="OJG83089.1"/>
    <property type="molecule type" value="Genomic_DNA"/>
</dbReference>
<dbReference type="InterPro" id="IPR027417">
    <property type="entry name" value="P-loop_NTPase"/>
</dbReference>
<dbReference type="OrthoDB" id="9791546at2"/>
<dbReference type="Pfam" id="PF00005">
    <property type="entry name" value="ABC_tran"/>
    <property type="match status" value="1"/>
</dbReference>
<dbReference type="SMART" id="SM00382">
    <property type="entry name" value="AAA"/>
    <property type="match status" value="1"/>
</dbReference>
<evidence type="ECO:0000313" key="4">
    <source>
        <dbReference type="EMBL" id="OJG83089.1"/>
    </source>
</evidence>
<dbReference type="Proteomes" id="UP000182152">
    <property type="component" value="Unassembled WGS sequence"/>
</dbReference>
<dbReference type="GO" id="GO:0005886">
    <property type="term" value="C:plasma membrane"/>
    <property type="evidence" value="ECO:0007669"/>
    <property type="project" value="TreeGrafter"/>
</dbReference>
<dbReference type="InterPro" id="IPR017871">
    <property type="entry name" value="ABC_transporter-like_CS"/>
</dbReference>
<keyword evidence="5" id="KW-1185">Reference proteome</keyword>
<reference evidence="4 5" key="1">
    <citation type="submission" date="2014-12" db="EMBL/GenBank/DDBJ databases">
        <title>Draft genome sequences of 29 type strains of Enterococci.</title>
        <authorList>
            <person name="Zhong Z."/>
            <person name="Sun Z."/>
            <person name="Liu W."/>
            <person name="Zhang W."/>
            <person name="Zhang H."/>
        </authorList>
    </citation>
    <scope>NUCLEOTIDE SEQUENCE [LARGE SCALE GENOMIC DNA]</scope>
    <source>
        <strain evidence="4 5">DSM 15687</strain>
    </source>
</reference>
<evidence type="ECO:0000313" key="5">
    <source>
        <dbReference type="Proteomes" id="UP000182152"/>
    </source>
</evidence>
<keyword evidence="2 4" id="KW-0067">ATP-binding</keyword>
<sequence length="213" mass="24042">MIEVRNVSISYGKNEIFSQLSLTIEDGDFLCIYGESGSGKTTLLNLLGLLEKPDRGKIIFEGIENPKSKEVHLLQKTKIGYIFQNFGLINDESVASNLLIALETKKMNKKEKKRCMLNSLSEVGLVDILEKKVYELSGGEQQRVALARLILKKPTYIFADEPTGNLDEKNAELVFSILRKLNVKHQVTIVFVTHDKKLINFTKNTLNLATINR</sequence>
<accession>A0A1L8WPZ2</accession>
<evidence type="ECO:0000256" key="1">
    <source>
        <dbReference type="ARBA" id="ARBA00022741"/>
    </source>
</evidence>
<dbReference type="InterPro" id="IPR015854">
    <property type="entry name" value="ABC_transpr_LolD-like"/>
</dbReference>
<dbReference type="SUPFAM" id="SSF52540">
    <property type="entry name" value="P-loop containing nucleoside triphosphate hydrolases"/>
    <property type="match status" value="1"/>
</dbReference>
<dbReference type="STRING" id="150033.RV14_GL001784"/>
<evidence type="ECO:0000256" key="2">
    <source>
        <dbReference type="ARBA" id="ARBA00022840"/>
    </source>
</evidence>
<evidence type="ECO:0000259" key="3">
    <source>
        <dbReference type="PROSITE" id="PS50893"/>
    </source>
</evidence>
<gene>
    <name evidence="4" type="ORF">RV14_GL001784</name>
</gene>
<dbReference type="RefSeq" id="WP_071854861.1">
    <property type="nucleotide sequence ID" value="NZ_JXLB01000005.1"/>
</dbReference>
<dbReference type="PROSITE" id="PS50893">
    <property type="entry name" value="ABC_TRANSPORTER_2"/>
    <property type="match status" value="1"/>
</dbReference>
<name>A0A1L8WPZ2_9ENTE</name>
<protein>
    <submittedName>
        <fullName evidence="4">Bacteriocin ABC transporter ATP-binding protein</fullName>
    </submittedName>
</protein>
<dbReference type="PANTHER" id="PTHR24220:SF86">
    <property type="entry name" value="ABC TRANSPORTER ABCH.1"/>
    <property type="match status" value="1"/>
</dbReference>
<dbReference type="AlphaFoldDB" id="A0A1L8WPZ2"/>
<dbReference type="InterPro" id="IPR003593">
    <property type="entry name" value="AAA+_ATPase"/>
</dbReference>
<dbReference type="Gene3D" id="3.40.50.300">
    <property type="entry name" value="P-loop containing nucleotide triphosphate hydrolases"/>
    <property type="match status" value="1"/>
</dbReference>
<dbReference type="GO" id="GO:0005524">
    <property type="term" value="F:ATP binding"/>
    <property type="evidence" value="ECO:0007669"/>
    <property type="project" value="UniProtKB-KW"/>
</dbReference>
<dbReference type="GO" id="GO:0022857">
    <property type="term" value="F:transmembrane transporter activity"/>
    <property type="evidence" value="ECO:0007669"/>
    <property type="project" value="TreeGrafter"/>
</dbReference>